<accession>A0A9P7GSA2</accession>
<protein>
    <recommendedName>
        <fullName evidence="4">C2H2-type domain-containing protein</fullName>
    </recommendedName>
</protein>
<evidence type="ECO:0000313" key="3">
    <source>
        <dbReference type="Proteomes" id="UP000717328"/>
    </source>
</evidence>
<feature type="compositionally biased region" description="Acidic residues" evidence="1">
    <location>
        <begin position="17"/>
        <end position="46"/>
    </location>
</feature>
<organism evidence="2 3">
    <name type="scientific">Sphagnurus paluster</name>
    <dbReference type="NCBI Taxonomy" id="117069"/>
    <lineage>
        <taxon>Eukaryota</taxon>
        <taxon>Fungi</taxon>
        <taxon>Dikarya</taxon>
        <taxon>Basidiomycota</taxon>
        <taxon>Agaricomycotina</taxon>
        <taxon>Agaricomycetes</taxon>
        <taxon>Agaricomycetidae</taxon>
        <taxon>Agaricales</taxon>
        <taxon>Tricholomatineae</taxon>
        <taxon>Lyophyllaceae</taxon>
        <taxon>Sphagnurus</taxon>
    </lineage>
</organism>
<gene>
    <name evidence="2" type="ORF">H0H81_011745</name>
</gene>
<dbReference type="EMBL" id="JABCKI010000041">
    <property type="protein sequence ID" value="KAG5653643.1"/>
    <property type="molecule type" value="Genomic_DNA"/>
</dbReference>
<dbReference type="PANTHER" id="PTHR38167:SF1">
    <property type="entry name" value="C2H2-TYPE DOMAIN-CONTAINING PROTEIN"/>
    <property type="match status" value="1"/>
</dbReference>
<reference evidence="2" key="2">
    <citation type="submission" date="2021-10" db="EMBL/GenBank/DDBJ databases">
        <title>Phylogenomics reveals ancestral predisposition of the termite-cultivated fungus Termitomyces towards a domesticated lifestyle.</title>
        <authorList>
            <person name="Auxier B."/>
            <person name="Grum-Grzhimaylo A."/>
            <person name="Cardenas M.E."/>
            <person name="Lodge J.D."/>
            <person name="Laessoe T."/>
            <person name="Pedersen O."/>
            <person name="Smith M.E."/>
            <person name="Kuyper T.W."/>
            <person name="Franco-Molano E.A."/>
            <person name="Baroni T.J."/>
            <person name="Aanen D.K."/>
        </authorList>
    </citation>
    <scope>NUCLEOTIDE SEQUENCE</scope>
    <source>
        <strain evidence="2">D49</strain>
    </source>
</reference>
<dbReference type="AlphaFoldDB" id="A0A9P7GSA2"/>
<evidence type="ECO:0000313" key="2">
    <source>
        <dbReference type="EMBL" id="KAG5653643.1"/>
    </source>
</evidence>
<evidence type="ECO:0000256" key="1">
    <source>
        <dbReference type="SAM" id="MobiDB-lite"/>
    </source>
</evidence>
<comment type="caution">
    <text evidence="2">The sequence shown here is derived from an EMBL/GenBank/DDBJ whole genome shotgun (WGS) entry which is preliminary data.</text>
</comment>
<dbReference type="OrthoDB" id="5422613at2759"/>
<reference evidence="2" key="1">
    <citation type="submission" date="2021-02" db="EMBL/GenBank/DDBJ databases">
        <authorList>
            <person name="Nieuwenhuis M."/>
            <person name="Van De Peppel L.J.J."/>
        </authorList>
    </citation>
    <scope>NUCLEOTIDE SEQUENCE</scope>
    <source>
        <strain evidence="2">D49</strain>
    </source>
</reference>
<dbReference type="Proteomes" id="UP000717328">
    <property type="component" value="Unassembled WGS sequence"/>
</dbReference>
<feature type="region of interest" description="Disordered" evidence="1">
    <location>
        <begin position="1"/>
        <end position="47"/>
    </location>
</feature>
<proteinExistence type="predicted"/>
<dbReference type="PANTHER" id="PTHR38167">
    <property type="entry name" value="C2H2-TYPE DOMAIN-CONTAINING PROTEIN"/>
    <property type="match status" value="1"/>
</dbReference>
<sequence>MKAAEPEVIDLTTMSDSSEDEEDDDDEEEEEDQLENEIEEVDEQDGEVQVPVDAASRALLHAAIAAVREERLRQIVLNLAENFPIVEGTLIRELVTLKRRTQEMVPRWETCSNCEEEFDIGAERNPDECSFHPGELEVNEEEFADWDEACHGPMDTSANRRDYPENFTWSCCEEINTVEGCVRGMHQATSRKRRRM</sequence>
<keyword evidence="3" id="KW-1185">Reference proteome</keyword>
<name>A0A9P7GSA2_9AGAR</name>
<evidence type="ECO:0008006" key="4">
    <source>
        <dbReference type="Google" id="ProtNLM"/>
    </source>
</evidence>